<reference evidence="2" key="1">
    <citation type="submission" date="2021-05" db="EMBL/GenBank/DDBJ databases">
        <authorList>
            <person name="Khan N."/>
        </authorList>
    </citation>
    <scope>NUCLEOTIDE SEQUENCE</scope>
</reference>
<organism evidence="2 3">
    <name type="scientific">Fusarium equiseti</name>
    <name type="common">Fusarium scirpi</name>
    <dbReference type="NCBI Taxonomy" id="61235"/>
    <lineage>
        <taxon>Eukaryota</taxon>
        <taxon>Fungi</taxon>
        <taxon>Dikarya</taxon>
        <taxon>Ascomycota</taxon>
        <taxon>Pezizomycotina</taxon>
        <taxon>Sordariomycetes</taxon>
        <taxon>Hypocreomycetidae</taxon>
        <taxon>Hypocreales</taxon>
        <taxon>Nectriaceae</taxon>
        <taxon>Fusarium</taxon>
        <taxon>Fusarium incarnatum-equiseti species complex</taxon>
    </lineage>
</organism>
<proteinExistence type="predicted"/>
<comment type="caution">
    <text evidence="2">The sequence shown here is derived from an EMBL/GenBank/DDBJ whole genome shotgun (WGS) entry which is preliminary data.</text>
</comment>
<accession>A0A8J2ILP1</accession>
<protein>
    <recommendedName>
        <fullName evidence="4">RanBP2-type domain-containing protein</fullName>
    </recommendedName>
</protein>
<gene>
    <name evidence="2" type="ORF">FEQUK3_LOCUS5504</name>
</gene>
<evidence type="ECO:0000313" key="3">
    <source>
        <dbReference type="Proteomes" id="UP000693738"/>
    </source>
</evidence>
<name>A0A8J2ILP1_FUSEQ</name>
<feature type="region of interest" description="Disordered" evidence="1">
    <location>
        <begin position="59"/>
        <end position="87"/>
    </location>
</feature>
<dbReference type="AlphaFoldDB" id="A0A8J2ILP1"/>
<dbReference type="Proteomes" id="UP000693738">
    <property type="component" value="Unassembled WGS sequence"/>
</dbReference>
<sequence>MSRVTHFDDDHGRLPEGLERCGYDAGTNRYYYRDSEGRYFQSAPGNKYGRLREVIDNSPAARDFQARNPQFFPPSRREPEPSCGQQSRHLQPATTFEQLDLEAGAPASSSSDHTHWKCLQDVNDGGVCLQQNRMTLKQCERCKAKRDVKDEALDGKLATVGKLIRVDKNGTEYWEYSDSETTVCSR</sequence>
<evidence type="ECO:0000313" key="2">
    <source>
        <dbReference type="EMBL" id="CAG7559800.1"/>
    </source>
</evidence>
<evidence type="ECO:0008006" key="4">
    <source>
        <dbReference type="Google" id="ProtNLM"/>
    </source>
</evidence>
<evidence type="ECO:0000256" key="1">
    <source>
        <dbReference type="SAM" id="MobiDB-lite"/>
    </source>
</evidence>
<dbReference type="EMBL" id="CAJSTJ010000130">
    <property type="protein sequence ID" value="CAG7559800.1"/>
    <property type="molecule type" value="Genomic_DNA"/>
</dbReference>